<feature type="compositionally biased region" description="Basic residues" evidence="1">
    <location>
        <begin position="402"/>
        <end position="417"/>
    </location>
</feature>
<feature type="region of interest" description="Disordered" evidence="1">
    <location>
        <begin position="1"/>
        <end position="106"/>
    </location>
</feature>
<dbReference type="OrthoDB" id="5847740at2759"/>
<reference evidence="3 4" key="1">
    <citation type="journal article" date="2015" name="Genome Biol.">
        <title>Comparative genomics of Steinernema reveals deeply conserved gene regulatory networks.</title>
        <authorList>
            <person name="Dillman A.R."/>
            <person name="Macchietto M."/>
            <person name="Porter C.F."/>
            <person name="Rogers A."/>
            <person name="Williams B."/>
            <person name="Antoshechkin I."/>
            <person name="Lee M.M."/>
            <person name="Goodwin Z."/>
            <person name="Lu X."/>
            <person name="Lewis E.E."/>
            <person name="Goodrich-Blair H."/>
            <person name="Stock S.P."/>
            <person name="Adams B.J."/>
            <person name="Sternberg P.W."/>
            <person name="Mortazavi A."/>
        </authorList>
    </citation>
    <scope>NUCLEOTIDE SEQUENCE [LARGE SCALE GENOMIC DNA]</scope>
    <source>
        <strain evidence="3 4">ALL</strain>
    </source>
</reference>
<sequence>MVEQAVAKVNGVESDEEEDTPALTVKQIQEIERKRQKARKKKASKKRNKRQQDDAEEDSAIEENGAENGDIGERPAENGEAKAENGVPEVKAADEPNSEAANEDLGVDIEYVGEELKLDENDPNFAYFSKVLDFFKPSEGEEEQDGYKRYEYGKKSEMNASNKAALSEQILQEEMDEKRRELEDNSEAQKMSRRKLRLAMQPSIAKLKEDTMRPDVVEWADVTSRDPVLLVTLKGYRNTVPIPRHWNAKRKYLAGKRGFERAPFDLPEFIKRTGIMEMRESMWEKEEGQSLKGKMRERARPKLGKIDIDYQKLHDAFFRWQVKPVMTKMGELYYEGKELETQMREKKPGTLTDELRIALGMPVGPNSQKFPPPWLIAMQRYGPPPSYPNLKIPGEQSNSRGMRLRLPRRRLGKAAGR</sequence>
<dbReference type="AlphaFoldDB" id="A0A4U5LWY9"/>
<keyword evidence="4" id="KW-1185">Reference proteome</keyword>
<feature type="compositionally biased region" description="Basic and acidic residues" evidence="1">
    <location>
        <begin position="71"/>
        <end position="83"/>
    </location>
</feature>
<dbReference type="Proteomes" id="UP000298663">
    <property type="component" value="Unassembled WGS sequence"/>
</dbReference>
<dbReference type="InterPro" id="IPR007180">
    <property type="entry name" value="DUF382"/>
</dbReference>
<dbReference type="EMBL" id="AZBU02000011">
    <property type="protein sequence ID" value="TKR60738.1"/>
    <property type="molecule type" value="Genomic_DNA"/>
</dbReference>
<dbReference type="InterPro" id="IPR006568">
    <property type="entry name" value="PSP_pro-rich"/>
</dbReference>
<feature type="domain" description="PSP proline-rich" evidence="2">
    <location>
        <begin position="343"/>
        <end position="401"/>
    </location>
</feature>
<proteinExistence type="predicted"/>
<evidence type="ECO:0000313" key="3">
    <source>
        <dbReference type="EMBL" id="TKR60738.1"/>
    </source>
</evidence>
<dbReference type="GO" id="GO:0005634">
    <property type="term" value="C:nucleus"/>
    <property type="evidence" value="ECO:0007669"/>
    <property type="project" value="InterPro"/>
</dbReference>
<evidence type="ECO:0000256" key="1">
    <source>
        <dbReference type="SAM" id="MobiDB-lite"/>
    </source>
</evidence>
<feature type="compositionally biased region" description="Basic residues" evidence="1">
    <location>
        <begin position="34"/>
        <end position="49"/>
    </location>
</feature>
<dbReference type="Pfam" id="PF04037">
    <property type="entry name" value="DUF382"/>
    <property type="match status" value="1"/>
</dbReference>
<dbReference type="SMART" id="SM00581">
    <property type="entry name" value="PSP"/>
    <property type="match status" value="1"/>
</dbReference>
<dbReference type="InterPro" id="IPR052584">
    <property type="entry name" value="U2_snRNP_Complex_Component"/>
</dbReference>
<name>A0A4U5LWY9_STECR</name>
<dbReference type="PANTHER" id="PTHR12785">
    <property type="entry name" value="SPLICING FACTOR 3B"/>
    <property type="match status" value="1"/>
</dbReference>
<feature type="compositionally biased region" description="Acidic residues" evidence="1">
    <location>
        <begin position="54"/>
        <end position="65"/>
    </location>
</feature>
<feature type="region of interest" description="Disordered" evidence="1">
    <location>
        <begin position="385"/>
        <end position="417"/>
    </location>
</feature>
<dbReference type="PANTHER" id="PTHR12785:SF6">
    <property type="entry name" value="SPLICING FACTOR 3B SUBUNIT 2"/>
    <property type="match status" value="1"/>
</dbReference>
<gene>
    <name evidence="3" type="ORF">L596_027937</name>
</gene>
<protein>
    <recommendedName>
        <fullName evidence="2">PSP proline-rich domain-containing protein</fullName>
    </recommendedName>
</protein>
<dbReference type="Pfam" id="PF04046">
    <property type="entry name" value="PSP"/>
    <property type="match status" value="1"/>
</dbReference>
<reference evidence="3 4" key="2">
    <citation type="journal article" date="2019" name="G3 (Bethesda)">
        <title>Hybrid Assembly of the Genome of the Entomopathogenic Nematode Steinernema carpocapsae Identifies the X-Chromosome.</title>
        <authorList>
            <person name="Serra L."/>
            <person name="Macchietto M."/>
            <person name="Macias-Munoz A."/>
            <person name="McGill C.J."/>
            <person name="Rodriguez I.M."/>
            <person name="Rodriguez B."/>
            <person name="Murad R."/>
            <person name="Mortazavi A."/>
        </authorList>
    </citation>
    <scope>NUCLEOTIDE SEQUENCE [LARGE SCALE GENOMIC DNA]</scope>
    <source>
        <strain evidence="3 4">ALL</strain>
    </source>
</reference>
<comment type="caution">
    <text evidence="3">The sequence shown here is derived from an EMBL/GenBank/DDBJ whole genome shotgun (WGS) entry which is preliminary data.</text>
</comment>
<dbReference type="STRING" id="34508.A0A4U5LWY9"/>
<evidence type="ECO:0000259" key="2">
    <source>
        <dbReference type="SMART" id="SM00581"/>
    </source>
</evidence>
<accession>A0A4U5LWY9</accession>
<organism evidence="3 4">
    <name type="scientific">Steinernema carpocapsae</name>
    <name type="common">Entomopathogenic nematode</name>
    <dbReference type="NCBI Taxonomy" id="34508"/>
    <lineage>
        <taxon>Eukaryota</taxon>
        <taxon>Metazoa</taxon>
        <taxon>Ecdysozoa</taxon>
        <taxon>Nematoda</taxon>
        <taxon>Chromadorea</taxon>
        <taxon>Rhabditida</taxon>
        <taxon>Tylenchina</taxon>
        <taxon>Panagrolaimomorpha</taxon>
        <taxon>Strongyloidoidea</taxon>
        <taxon>Steinernematidae</taxon>
        <taxon>Steinernema</taxon>
    </lineage>
</organism>
<evidence type="ECO:0000313" key="4">
    <source>
        <dbReference type="Proteomes" id="UP000298663"/>
    </source>
</evidence>